<name>A0A0E4BVA7_9BRAD</name>
<evidence type="ECO:0000313" key="2">
    <source>
        <dbReference type="Proteomes" id="UP000063308"/>
    </source>
</evidence>
<evidence type="ECO:0000313" key="1">
    <source>
        <dbReference type="EMBL" id="BAR61864.1"/>
    </source>
</evidence>
<proteinExistence type="predicted"/>
<reference evidence="1 2" key="1">
    <citation type="submission" date="2014-11" db="EMBL/GenBank/DDBJ databases">
        <title>Symbiosis island explosion on the genome of extra-slow-growing strains of soybean bradyrhizobia with massive insertion sequences.</title>
        <authorList>
            <person name="Iida T."/>
            <person name="Minamisawa K."/>
        </authorList>
    </citation>
    <scope>NUCLEOTIDE SEQUENCE [LARGE SCALE GENOMIC DNA]</scope>
    <source>
        <strain evidence="1 2">NK6</strain>
    </source>
</reference>
<gene>
    <name evidence="1" type="ORF">NK6_8717</name>
</gene>
<accession>A0A0E4BVA7</accession>
<protein>
    <submittedName>
        <fullName evidence="1">Uncharacterized protein</fullName>
    </submittedName>
</protein>
<dbReference type="AlphaFoldDB" id="A0A0E4BVA7"/>
<dbReference type="Proteomes" id="UP000063308">
    <property type="component" value="Chromosome"/>
</dbReference>
<organism evidence="1 2">
    <name type="scientific">Bradyrhizobium diazoefficiens</name>
    <dbReference type="NCBI Taxonomy" id="1355477"/>
    <lineage>
        <taxon>Bacteria</taxon>
        <taxon>Pseudomonadati</taxon>
        <taxon>Pseudomonadota</taxon>
        <taxon>Alphaproteobacteria</taxon>
        <taxon>Hyphomicrobiales</taxon>
        <taxon>Nitrobacteraceae</taxon>
        <taxon>Bradyrhizobium</taxon>
    </lineage>
</organism>
<sequence>MMQYFWPRIGDWEGCFVTYIVRLEACPSHSDWIVPGTYYDPEFV</sequence>
<dbReference type="EMBL" id="AP014685">
    <property type="protein sequence ID" value="BAR61864.1"/>
    <property type="molecule type" value="Genomic_DNA"/>
</dbReference>